<accession>A0A9W9YCZ6</accession>
<feature type="compositionally biased region" description="Basic and acidic residues" evidence="1">
    <location>
        <begin position="61"/>
        <end position="70"/>
    </location>
</feature>
<feature type="compositionally biased region" description="Basic and acidic residues" evidence="1">
    <location>
        <begin position="100"/>
        <end position="110"/>
    </location>
</feature>
<evidence type="ECO:0000313" key="2">
    <source>
        <dbReference type="EMBL" id="KAJ7327723.1"/>
    </source>
</evidence>
<gene>
    <name evidence="2" type="ORF">OS493_026601</name>
</gene>
<proteinExistence type="predicted"/>
<evidence type="ECO:0000256" key="1">
    <source>
        <dbReference type="SAM" id="MobiDB-lite"/>
    </source>
</evidence>
<sequence>MDKRPLFLGKGRGRGRGNEQTSGKPAAGRAASGRFLSSAKWGDSSNAVNGDGDSSTSLAVSKERKEKADKIKESAKKYLERVDDEFEDSSEDEEINDSEILNKHTKELQK</sequence>
<comment type="caution">
    <text evidence="2">The sequence shown here is derived from an EMBL/GenBank/DDBJ whole genome shotgun (WGS) entry which is preliminary data.</text>
</comment>
<feature type="region of interest" description="Disordered" evidence="1">
    <location>
        <begin position="1"/>
        <end position="70"/>
    </location>
</feature>
<feature type="compositionally biased region" description="Polar residues" evidence="1">
    <location>
        <begin position="43"/>
        <end position="59"/>
    </location>
</feature>
<name>A0A9W9YCZ6_9CNID</name>
<reference evidence="2" key="1">
    <citation type="submission" date="2023-01" db="EMBL/GenBank/DDBJ databases">
        <title>Genome assembly of the deep-sea coral Lophelia pertusa.</title>
        <authorList>
            <person name="Herrera S."/>
            <person name="Cordes E."/>
        </authorList>
    </citation>
    <scope>NUCLEOTIDE SEQUENCE</scope>
    <source>
        <strain evidence="2">USNM1676648</strain>
        <tissue evidence="2">Polyp</tissue>
    </source>
</reference>
<feature type="compositionally biased region" description="Acidic residues" evidence="1">
    <location>
        <begin position="82"/>
        <end position="97"/>
    </location>
</feature>
<keyword evidence="3" id="KW-1185">Reference proteome</keyword>
<evidence type="ECO:0000313" key="3">
    <source>
        <dbReference type="Proteomes" id="UP001163046"/>
    </source>
</evidence>
<dbReference type="EMBL" id="MU827800">
    <property type="protein sequence ID" value="KAJ7327723.1"/>
    <property type="molecule type" value="Genomic_DNA"/>
</dbReference>
<dbReference type="AlphaFoldDB" id="A0A9W9YCZ6"/>
<protein>
    <submittedName>
        <fullName evidence="2">Uncharacterized protein</fullName>
    </submittedName>
</protein>
<dbReference type="Proteomes" id="UP001163046">
    <property type="component" value="Unassembled WGS sequence"/>
</dbReference>
<organism evidence="2 3">
    <name type="scientific">Desmophyllum pertusum</name>
    <dbReference type="NCBI Taxonomy" id="174260"/>
    <lineage>
        <taxon>Eukaryota</taxon>
        <taxon>Metazoa</taxon>
        <taxon>Cnidaria</taxon>
        <taxon>Anthozoa</taxon>
        <taxon>Hexacorallia</taxon>
        <taxon>Scleractinia</taxon>
        <taxon>Caryophylliina</taxon>
        <taxon>Caryophylliidae</taxon>
        <taxon>Desmophyllum</taxon>
    </lineage>
</organism>
<feature type="region of interest" description="Disordered" evidence="1">
    <location>
        <begin position="82"/>
        <end position="110"/>
    </location>
</feature>